<feature type="transmembrane region" description="Helical" evidence="1">
    <location>
        <begin position="168"/>
        <end position="191"/>
    </location>
</feature>
<reference evidence="3 4" key="1">
    <citation type="journal article" date="2023" name="Elife">
        <title>Identification of key yeast species and microbe-microbe interactions impacting larval growth of Drosophila in the wild.</title>
        <authorList>
            <person name="Mure A."/>
            <person name="Sugiura Y."/>
            <person name="Maeda R."/>
            <person name="Honda K."/>
            <person name="Sakurai N."/>
            <person name="Takahashi Y."/>
            <person name="Watada M."/>
            <person name="Katoh T."/>
            <person name="Gotoh A."/>
            <person name="Gotoh Y."/>
            <person name="Taniguchi I."/>
            <person name="Nakamura K."/>
            <person name="Hayashi T."/>
            <person name="Katayama T."/>
            <person name="Uemura T."/>
            <person name="Hattori Y."/>
        </authorList>
    </citation>
    <scope>NUCLEOTIDE SEQUENCE [LARGE SCALE GENOMIC DNA]</scope>
    <source>
        <strain evidence="3 4">PK-24</strain>
    </source>
</reference>
<dbReference type="AlphaFoldDB" id="A0AAV5R2F4"/>
<keyword evidence="1" id="KW-0472">Membrane</keyword>
<dbReference type="SUPFAM" id="SSF81343">
    <property type="entry name" value="Fumarate reductase respiratory complex transmembrane subunits"/>
    <property type="match status" value="1"/>
</dbReference>
<dbReference type="InterPro" id="IPR012472">
    <property type="entry name" value="MCP1_TM"/>
</dbReference>
<feature type="domain" description="Mitochondrial adapter protein MCP1 transmembrane" evidence="2">
    <location>
        <begin position="184"/>
        <end position="264"/>
    </location>
</feature>
<proteinExistence type="predicted"/>
<name>A0AAV5R2F4_PICKL</name>
<dbReference type="GO" id="GO:0055088">
    <property type="term" value="P:lipid homeostasis"/>
    <property type="evidence" value="ECO:0007669"/>
    <property type="project" value="InterPro"/>
</dbReference>
<feature type="transmembrane region" description="Helical" evidence="1">
    <location>
        <begin position="48"/>
        <end position="68"/>
    </location>
</feature>
<protein>
    <submittedName>
        <fullName evidence="3">Mcp1 protein</fullName>
    </submittedName>
</protein>
<feature type="transmembrane region" description="Helical" evidence="1">
    <location>
        <begin position="226"/>
        <end position="245"/>
    </location>
</feature>
<keyword evidence="4" id="KW-1185">Reference proteome</keyword>
<dbReference type="InterPro" id="IPR039960">
    <property type="entry name" value="MCP1"/>
</dbReference>
<dbReference type="PANTHER" id="PTHR38409">
    <property type="entry name" value="MDM10-COMPLEMENTING PROTEIN 1"/>
    <property type="match status" value="1"/>
</dbReference>
<dbReference type="PANTHER" id="PTHR38409:SF1">
    <property type="entry name" value="MITOCHONDRIAL ADAPTER PROTEIN MCP1"/>
    <property type="match status" value="1"/>
</dbReference>
<dbReference type="Pfam" id="PF07950">
    <property type="entry name" value="MCP1_TM"/>
    <property type="match status" value="1"/>
</dbReference>
<dbReference type="EMBL" id="BTGB01000002">
    <property type="protein sequence ID" value="GMM45172.1"/>
    <property type="molecule type" value="Genomic_DNA"/>
</dbReference>
<dbReference type="InterPro" id="IPR034804">
    <property type="entry name" value="SQR/QFR_C/D"/>
</dbReference>
<evidence type="ECO:0000256" key="1">
    <source>
        <dbReference type="SAM" id="Phobius"/>
    </source>
</evidence>
<dbReference type="GO" id="GO:0007005">
    <property type="term" value="P:mitochondrion organization"/>
    <property type="evidence" value="ECO:0007669"/>
    <property type="project" value="TreeGrafter"/>
</dbReference>
<keyword evidence="1" id="KW-0812">Transmembrane</keyword>
<feature type="transmembrane region" description="Helical" evidence="1">
    <location>
        <begin position="257"/>
        <end position="274"/>
    </location>
</feature>
<gene>
    <name evidence="3" type="ORF">DAPK24_017470</name>
</gene>
<evidence type="ECO:0000259" key="2">
    <source>
        <dbReference type="Pfam" id="PF07950"/>
    </source>
</evidence>
<organism evidence="3 4">
    <name type="scientific">Pichia kluyveri</name>
    <name type="common">Yeast</name>
    <dbReference type="NCBI Taxonomy" id="36015"/>
    <lineage>
        <taxon>Eukaryota</taxon>
        <taxon>Fungi</taxon>
        <taxon>Dikarya</taxon>
        <taxon>Ascomycota</taxon>
        <taxon>Saccharomycotina</taxon>
        <taxon>Pichiomycetes</taxon>
        <taxon>Pichiales</taxon>
        <taxon>Pichiaceae</taxon>
        <taxon>Pichia</taxon>
    </lineage>
</organism>
<accession>A0AAV5R2F4</accession>
<dbReference type="Proteomes" id="UP001378960">
    <property type="component" value="Unassembled WGS sequence"/>
</dbReference>
<sequence>METNKLHEIAPEPIPGIPISLPNSSSNTKSFLNKSINFLQKIQQYSTIPFLCFSGIHLFSVVITPGIFGIETGNDMIGLGRELYQIPIIEIGILISTCAHVISGFSINLLKRYQNYCKYGKSSKKVKIEKRRVIENNEDIEVKDIDEGLGGISSIIGAGSRKSITSKLFGLSPLSFSGYVLLILLLGHVYYERLLPLKVEGDSSLIDLGYVGFAIQNTFWKTFTGLNALVITGSYHMAVGVNRYLKRFSLRQRRRTYIFLISIAILGFISLIRISKIKNLNSTVARFQSMLT</sequence>
<feature type="transmembrane region" description="Helical" evidence="1">
    <location>
        <begin position="88"/>
        <end position="110"/>
    </location>
</feature>
<comment type="caution">
    <text evidence="3">The sequence shown here is derived from an EMBL/GenBank/DDBJ whole genome shotgun (WGS) entry which is preliminary data.</text>
</comment>
<keyword evidence="1" id="KW-1133">Transmembrane helix</keyword>
<evidence type="ECO:0000313" key="4">
    <source>
        <dbReference type="Proteomes" id="UP001378960"/>
    </source>
</evidence>
<dbReference type="GO" id="GO:0005741">
    <property type="term" value="C:mitochondrial outer membrane"/>
    <property type="evidence" value="ECO:0007669"/>
    <property type="project" value="TreeGrafter"/>
</dbReference>
<evidence type="ECO:0000313" key="3">
    <source>
        <dbReference type="EMBL" id="GMM45172.1"/>
    </source>
</evidence>